<dbReference type="InterPro" id="IPR016024">
    <property type="entry name" value="ARM-type_fold"/>
</dbReference>
<dbReference type="PANTHER" id="PTHR35918:SF1">
    <property type="entry name" value="BTB DOMAIN-CONTAINING PROTEIN"/>
    <property type="match status" value="1"/>
</dbReference>
<accession>A0AAQ3L024</accession>
<evidence type="ECO:0000313" key="3">
    <source>
        <dbReference type="Proteomes" id="UP001327560"/>
    </source>
</evidence>
<dbReference type="AlphaFoldDB" id="A0AAQ3L024"/>
<evidence type="ECO:0000259" key="1">
    <source>
        <dbReference type="Pfam" id="PF26522"/>
    </source>
</evidence>
<protein>
    <submittedName>
        <fullName evidence="2">BTB/POZ domain-containing protein</fullName>
    </submittedName>
</protein>
<gene>
    <name evidence="2" type="ORF">Cni_G25005</name>
</gene>
<dbReference type="SUPFAM" id="SSF48371">
    <property type="entry name" value="ARM repeat"/>
    <property type="match status" value="1"/>
</dbReference>
<dbReference type="InterPro" id="IPR059007">
    <property type="entry name" value="ARM_At1g04390"/>
</dbReference>
<dbReference type="Proteomes" id="UP001327560">
    <property type="component" value="Chromosome 8"/>
</dbReference>
<sequence>MGGPSSKGGKGKKPEISDHLLTVRRRLHDALSLGIKLSDGKVKRWQSKDIDIQSHALKMMNAFLSCIPSNMLQHPLIQDSVLDMVVALGGILQSENNNILSLAADVSQKLVTTLGNTIHRYPVLDITVSLSHLLSSSQLPVAISSAIALNHILANLGPTRGKVVKEVWDALDKADSVGSVVCALQNYVGGTQPTEYFFVMITLLESILRKWPLSRYPVWSNRELMINLQRKCADSEISIAISALKLCSALGISSMVILLFCPFVL</sequence>
<reference evidence="2 3" key="1">
    <citation type="submission" date="2023-10" db="EMBL/GenBank/DDBJ databases">
        <title>Chromosome-scale genome assembly provides insights into flower coloration mechanisms of Canna indica.</title>
        <authorList>
            <person name="Li C."/>
        </authorList>
    </citation>
    <scope>NUCLEOTIDE SEQUENCE [LARGE SCALE GENOMIC DNA]</scope>
    <source>
        <tissue evidence="2">Flower</tissue>
    </source>
</reference>
<organism evidence="2 3">
    <name type="scientific">Canna indica</name>
    <name type="common">Indian-shot</name>
    <dbReference type="NCBI Taxonomy" id="4628"/>
    <lineage>
        <taxon>Eukaryota</taxon>
        <taxon>Viridiplantae</taxon>
        <taxon>Streptophyta</taxon>
        <taxon>Embryophyta</taxon>
        <taxon>Tracheophyta</taxon>
        <taxon>Spermatophyta</taxon>
        <taxon>Magnoliopsida</taxon>
        <taxon>Liliopsida</taxon>
        <taxon>Zingiberales</taxon>
        <taxon>Cannaceae</taxon>
        <taxon>Canna</taxon>
    </lineage>
</organism>
<dbReference type="InterPro" id="IPR011989">
    <property type="entry name" value="ARM-like"/>
</dbReference>
<dbReference type="Pfam" id="PF26522">
    <property type="entry name" value="ARM_6"/>
    <property type="match status" value="1"/>
</dbReference>
<dbReference type="InterPro" id="IPR044953">
    <property type="entry name" value="At1g04390-like"/>
</dbReference>
<feature type="domain" description="At1g04390 ARM repeat" evidence="1">
    <location>
        <begin position="136"/>
        <end position="251"/>
    </location>
</feature>
<keyword evidence="3" id="KW-1185">Reference proteome</keyword>
<evidence type="ECO:0000313" key="2">
    <source>
        <dbReference type="EMBL" id="WOL16223.1"/>
    </source>
</evidence>
<proteinExistence type="predicted"/>
<name>A0AAQ3L024_9LILI</name>
<dbReference type="PANTHER" id="PTHR35918">
    <property type="entry name" value="OS06G0674800 PROTEIN"/>
    <property type="match status" value="1"/>
</dbReference>
<dbReference type="EMBL" id="CP136897">
    <property type="protein sequence ID" value="WOL16223.1"/>
    <property type="molecule type" value="Genomic_DNA"/>
</dbReference>
<dbReference type="Gene3D" id="1.25.10.10">
    <property type="entry name" value="Leucine-rich Repeat Variant"/>
    <property type="match status" value="1"/>
</dbReference>